<evidence type="ECO:0000313" key="2">
    <source>
        <dbReference type="Proteomes" id="UP001159364"/>
    </source>
</evidence>
<dbReference type="PANTHER" id="PTHR48237:SF1">
    <property type="entry name" value="SPC97_SPC98 FAMILY OF SPINDLE POLE BODY (SBP) COMPONENT"/>
    <property type="match status" value="1"/>
</dbReference>
<gene>
    <name evidence="1" type="ORF">K2173_006809</name>
</gene>
<keyword evidence="2" id="KW-1185">Reference proteome</keyword>
<reference evidence="1 2" key="1">
    <citation type="submission" date="2021-09" db="EMBL/GenBank/DDBJ databases">
        <title>Genomic insights and catalytic innovation underlie evolution of tropane alkaloids biosynthesis.</title>
        <authorList>
            <person name="Wang Y.-J."/>
            <person name="Tian T."/>
            <person name="Huang J.-P."/>
            <person name="Huang S.-X."/>
        </authorList>
    </citation>
    <scope>NUCLEOTIDE SEQUENCE [LARGE SCALE GENOMIC DNA]</scope>
    <source>
        <strain evidence="1">KIB-2018</strain>
        <tissue evidence="1">Leaf</tissue>
    </source>
</reference>
<sequence>MAELDEVLADNSLEDVNWLCSLSESELDLLVSLKQMVLKRAKVIGHEELAKRFDLKILRALCLILMEYFKGKVEDLSAVPGLANCSFLDGCNLLKRNSAADLSIEQLKACIGIEERKRPAKRSREEASVSKEK</sequence>
<dbReference type="Proteomes" id="UP001159364">
    <property type="component" value="Linkage Group LG07"/>
</dbReference>
<accession>A0AAV8SYS9</accession>
<protein>
    <submittedName>
        <fullName evidence="1">Uncharacterized protein</fullName>
    </submittedName>
</protein>
<evidence type="ECO:0000313" key="1">
    <source>
        <dbReference type="EMBL" id="KAJ8759289.1"/>
    </source>
</evidence>
<proteinExistence type="predicted"/>
<dbReference type="EMBL" id="JAIWQS010000007">
    <property type="protein sequence ID" value="KAJ8759289.1"/>
    <property type="molecule type" value="Genomic_DNA"/>
</dbReference>
<comment type="caution">
    <text evidence="1">The sequence shown here is derived from an EMBL/GenBank/DDBJ whole genome shotgun (WGS) entry which is preliminary data.</text>
</comment>
<name>A0AAV8SYS9_9ROSI</name>
<organism evidence="1 2">
    <name type="scientific">Erythroxylum novogranatense</name>
    <dbReference type="NCBI Taxonomy" id="1862640"/>
    <lineage>
        <taxon>Eukaryota</taxon>
        <taxon>Viridiplantae</taxon>
        <taxon>Streptophyta</taxon>
        <taxon>Embryophyta</taxon>
        <taxon>Tracheophyta</taxon>
        <taxon>Spermatophyta</taxon>
        <taxon>Magnoliopsida</taxon>
        <taxon>eudicotyledons</taxon>
        <taxon>Gunneridae</taxon>
        <taxon>Pentapetalae</taxon>
        <taxon>rosids</taxon>
        <taxon>fabids</taxon>
        <taxon>Malpighiales</taxon>
        <taxon>Erythroxylaceae</taxon>
        <taxon>Erythroxylum</taxon>
    </lineage>
</organism>
<dbReference type="PANTHER" id="PTHR48237">
    <property type="entry name" value="GAMMA-TUBULIN COMPLEX COMPONENT"/>
    <property type="match status" value="1"/>
</dbReference>
<dbReference type="AlphaFoldDB" id="A0AAV8SYS9"/>